<protein>
    <recommendedName>
        <fullName evidence="4">DUF4198 domain-containing protein</fullName>
    </recommendedName>
</protein>
<evidence type="ECO:0000256" key="1">
    <source>
        <dbReference type="SAM" id="SignalP"/>
    </source>
</evidence>
<evidence type="ECO:0000313" key="2">
    <source>
        <dbReference type="EMBL" id="MEK8029716.1"/>
    </source>
</evidence>
<reference evidence="2 3" key="1">
    <citation type="submission" date="2024-04" db="EMBL/GenBank/DDBJ databases">
        <title>Novel species of the genus Ideonella isolated from streams.</title>
        <authorList>
            <person name="Lu H."/>
        </authorList>
    </citation>
    <scope>NUCLEOTIDE SEQUENCE [LARGE SCALE GENOMIC DNA]</scope>
    <source>
        <strain evidence="2 3">DXS29W</strain>
    </source>
</reference>
<accession>A0ABU9BJ19</accession>
<feature type="chain" id="PRO_5045452661" description="DUF4198 domain-containing protein" evidence="1">
    <location>
        <begin position="30"/>
        <end position="312"/>
    </location>
</feature>
<evidence type="ECO:0000313" key="3">
    <source>
        <dbReference type="Proteomes" id="UP001371218"/>
    </source>
</evidence>
<keyword evidence="1" id="KW-0732">Signal</keyword>
<organism evidence="2 3">
    <name type="scientific">Ideonella lacteola</name>
    <dbReference type="NCBI Taxonomy" id="2984193"/>
    <lineage>
        <taxon>Bacteria</taxon>
        <taxon>Pseudomonadati</taxon>
        <taxon>Pseudomonadota</taxon>
        <taxon>Betaproteobacteria</taxon>
        <taxon>Burkholderiales</taxon>
        <taxon>Sphaerotilaceae</taxon>
        <taxon>Ideonella</taxon>
    </lineage>
</organism>
<name>A0ABU9BJ19_9BURK</name>
<dbReference type="Proteomes" id="UP001371218">
    <property type="component" value="Unassembled WGS sequence"/>
</dbReference>
<proteinExistence type="predicted"/>
<dbReference type="RefSeq" id="WP_341424050.1">
    <property type="nucleotide sequence ID" value="NZ_JBBUTG010000001.1"/>
</dbReference>
<evidence type="ECO:0008006" key="4">
    <source>
        <dbReference type="Google" id="ProtNLM"/>
    </source>
</evidence>
<keyword evidence="3" id="KW-1185">Reference proteome</keyword>
<dbReference type="EMBL" id="JBBUTG010000001">
    <property type="protein sequence ID" value="MEK8029716.1"/>
    <property type="molecule type" value="Genomic_DNA"/>
</dbReference>
<sequence length="312" mass="31959">MTCILRTFTRVLAHVGLLGLGFAAGPALAALDTQPPTLTSFSVSGSVDASRTGQSVTVKLGASDNLSGVYYYIIEMHSPTGTVIRQEGYNASASKRFSSPVVIGFPRHMNIEFSEQFGRWSEPGTWSVQSVDVRDLAGNARLYDHAALAALGNTDFTVSNAQPDAVPPSLISGAVDTPVLSLSTPPAGLPAGASPLAIVSVTAQDTGSPATSGLDVYSAQFCKLPFNGTECADGFGVMGTTGTPAKAATALKMSGRLVRADGSPVTPGTYLLWVLTLQDVAGNASALVSTALGGTTDLDTLFGGNSSITVLP</sequence>
<comment type="caution">
    <text evidence="2">The sequence shown here is derived from an EMBL/GenBank/DDBJ whole genome shotgun (WGS) entry which is preliminary data.</text>
</comment>
<gene>
    <name evidence="2" type="ORF">AACH06_02690</name>
</gene>
<feature type="signal peptide" evidence="1">
    <location>
        <begin position="1"/>
        <end position="29"/>
    </location>
</feature>